<feature type="compositionally biased region" description="Low complexity" evidence="1">
    <location>
        <begin position="279"/>
        <end position="291"/>
    </location>
</feature>
<dbReference type="Proteomes" id="UP001232148">
    <property type="component" value="Unassembled WGS sequence"/>
</dbReference>
<evidence type="ECO:0000313" key="5">
    <source>
        <dbReference type="Proteomes" id="UP001232148"/>
    </source>
</evidence>
<feature type="chain" id="PRO_5042277811" description="DUF7492 domain-containing protein" evidence="2">
    <location>
        <begin position="24"/>
        <end position="435"/>
    </location>
</feature>
<keyword evidence="2" id="KW-0732">Signal</keyword>
<dbReference type="AlphaFoldDB" id="A0AAD9HE47"/>
<name>A0AAD9HE47_9PEZI</name>
<dbReference type="InterPro" id="IPR055915">
    <property type="entry name" value="DUF7492"/>
</dbReference>
<feature type="signal peptide" evidence="2">
    <location>
        <begin position="1"/>
        <end position="23"/>
    </location>
</feature>
<accession>A0AAD9HE47</accession>
<feature type="region of interest" description="Disordered" evidence="1">
    <location>
        <begin position="331"/>
        <end position="363"/>
    </location>
</feature>
<evidence type="ECO:0000313" key="4">
    <source>
        <dbReference type="EMBL" id="KAK2027205.1"/>
    </source>
</evidence>
<keyword evidence="5" id="KW-1185">Reference proteome</keyword>
<organism evidence="4 5">
    <name type="scientific">Colletotrichum zoysiae</name>
    <dbReference type="NCBI Taxonomy" id="1216348"/>
    <lineage>
        <taxon>Eukaryota</taxon>
        <taxon>Fungi</taxon>
        <taxon>Dikarya</taxon>
        <taxon>Ascomycota</taxon>
        <taxon>Pezizomycotina</taxon>
        <taxon>Sordariomycetes</taxon>
        <taxon>Hypocreomycetidae</taxon>
        <taxon>Glomerellales</taxon>
        <taxon>Glomerellaceae</taxon>
        <taxon>Colletotrichum</taxon>
        <taxon>Colletotrichum graminicola species complex</taxon>
    </lineage>
</organism>
<evidence type="ECO:0000256" key="2">
    <source>
        <dbReference type="SAM" id="SignalP"/>
    </source>
</evidence>
<protein>
    <recommendedName>
        <fullName evidence="3">DUF7492 domain-containing protein</fullName>
    </recommendedName>
</protein>
<reference evidence="4" key="1">
    <citation type="submission" date="2021-06" db="EMBL/GenBank/DDBJ databases">
        <title>Comparative genomics, transcriptomics and evolutionary studies reveal genomic signatures of adaptation to plant cell wall in hemibiotrophic fungi.</title>
        <authorList>
            <consortium name="DOE Joint Genome Institute"/>
            <person name="Baroncelli R."/>
            <person name="Diaz J.F."/>
            <person name="Benocci T."/>
            <person name="Peng M."/>
            <person name="Battaglia E."/>
            <person name="Haridas S."/>
            <person name="Andreopoulos W."/>
            <person name="Labutti K."/>
            <person name="Pangilinan J."/>
            <person name="Floch G.L."/>
            <person name="Makela M.R."/>
            <person name="Henrissat B."/>
            <person name="Grigoriev I.V."/>
            <person name="Crouch J.A."/>
            <person name="De Vries R.P."/>
            <person name="Sukno S.A."/>
            <person name="Thon M.R."/>
        </authorList>
    </citation>
    <scope>NUCLEOTIDE SEQUENCE</scope>
    <source>
        <strain evidence="4">MAFF235873</strain>
    </source>
</reference>
<feature type="domain" description="DUF7492" evidence="3">
    <location>
        <begin position="22"/>
        <end position="228"/>
    </location>
</feature>
<evidence type="ECO:0000259" key="3">
    <source>
        <dbReference type="Pfam" id="PF24320"/>
    </source>
</evidence>
<dbReference type="Pfam" id="PF24320">
    <property type="entry name" value="DUF7492"/>
    <property type="match status" value="1"/>
</dbReference>
<gene>
    <name evidence="4" type="ORF">LX32DRAFT_449622</name>
</gene>
<comment type="caution">
    <text evidence="4">The sequence shown here is derived from an EMBL/GenBank/DDBJ whole genome shotgun (WGS) entry which is preliminary data.</text>
</comment>
<feature type="compositionally biased region" description="Low complexity" evidence="1">
    <location>
        <begin position="337"/>
        <end position="361"/>
    </location>
</feature>
<dbReference type="EMBL" id="MU842899">
    <property type="protein sequence ID" value="KAK2027205.1"/>
    <property type="molecule type" value="Genomic_DNA"/>
</dbReference>
<proteinExistence type="predicted"/>
<evidence type="ECO:0000256" key="1">
    <source>
        <dbReference type="SAM" id="MobiDB-lite"/>
    </source>
</evidence>
<sequence length="435" mass="46592">MVRPNFLAVAVATILGAPHLAESHTWVEQLNRVAANGTLVGPAGFPAGWTGRMGGFNDVKFTNRIPGDGFAMCKQPVGHQVEGFPALTAAPGDFVSLRYQENGHVTLPNTPENKPLNRGTVFVYGTTQPKADDTLFDVHRQWTTDGTGGDGRGRLLATRNFDDGQCYQINDQSISQERQKKFPHEAAQPMGGDVWCQSAVQLPEDLAQNSDYTLYWVWSWPTLTPAAHAASKNGQFADFPAGFTKDKRAVTSKDVTVAELYTSCSSIKVKGEKLVNGAKSASKSSSKSTQKSSRKSNKANSKLAGFTFLEKPDYNYNAVKDQLANQFQVRVNGQGGPINSNPNNGNQGSAPATTAAPAAPTRVADGTGNVRVVTVTAPPVTLYSMVTVTVYPESTSTPAAKKPVGSGGATQADVTPFLKGRHIRGRDSWKFGQNN</sequence>
<feature type="region of interest" description="Disordered" evidence="1">
    <location>
        <begin position="275"/>
        <end position="298"/>
    </location>
</feature>